<dbReference type="OrthoDB" id="8774892at2759"/>
<keyword evidence="2" id="KW-1185">Reference proteome</keyword>
<dbReference type="InterPro" id="IPR038927">
    <property type="entry name" value="C6orf163"/>
</dbReference>
<reference evidence="3" key="1">
    <citation type="submission" date="2025-08" db="UniProtKB">
        <authorList>
            <consortium name="RefSeq"/>
        </authorList>
    </citation>
    <scope>IDENTIFICATION</scope>
</reference>
<dbReference type="RefSeq" id="XP_030051038.1">
    <property type="nucleotide sequence ID" value="XM_030195178.1"/>
</dbReference>
<accession>A0A6P7XEX8</accession>
<feature type="coiled-coil region" evidence="1">
    <location>
        <begin position="173"/>
        <end position="258"/>
    </location>
</feature>
<gene>
    <name evidence="3" type="primary">C3H6orf163</name>
</gene>
<dbReference type="InParanoid" id="A0A6P7XEX8"/>
<feature type="coiled-coil region" evidence="1">
    <location>
        <begin position="43"/>
        <end position="81"/>
    </location>
</feature>
<dbReference type="PANTHER" id="PTHR34645:SF1">
    <property type="entry name" value="GENE 136-RELATED"/>
    <property type="match status" value="1"/>
</dbReference>
<dbReference type="CTD" id="125634401"/>
<protein>
    <submittedName>
        <fullName evidence="3">Uncharacterized protein C6orf163 homolog</fullName>
    </submittedName>
</protein>
<dbReference type="AlphaFoldDB" id="A0A6P7XEX8"/>
<evidence type="ECO:0000256" key="1">
    <source>
        <dbReference type="SAM" id="Coils"/>
    </source>
</evidence>
<dbReference type="KEGG" id="muo:115464819"/>
<evidence type="ECO:0000313" key="3">
    <source>
        <dbReference type="RefSeq" id="XP_030051038.1"/>
    </source>
</evidence>
<dbReference type="GeneID" id="115464819"/>
<name>A0A6P7XEX8_9AMPH</name>
<organism evidence="2 3">
    <name type="scientific">Microcaecilia unicolor</name>
    <dbReference type="NCBI Taxonomy" id="1415580"/>
    <lineage>
        <taxon>Eukaryota</taxon>
        <taxon>Metazoa</taxon>
        <taxon>Chordata</taxon>
        <taxon>Craniata</taxon>
        <taxon>Vertebrata</taxon>
        <taxon>Euteleostomi</taxon>
        <taxon>Amphibia</taxon>
        <taxon>Gymnophiona</taxon>
        <taxon>Siphonopidae</taxon>
        <taxon>Microcaecilia</taxon>
    </lineage>
</organism>
<keyword evidence="1" id="KW-0175">Coiled coil</keyword>
<dbReference type="PANTHER" id="PTHR34645">
    <property type="entry name" value="SIMILAR TO HYPOTHETICAL PROTEIN"/>
    <property type="match status" value="1"/>
</dbReference>
<sequence length="302" mass="35185">MASFLVSVRKHREIGSELHKKILEELTIEHRKTIHEAEAAVQAQAEREKRRAVKEAIKVVKKEHKFVIEDIEKEREKVIQEAVRQAEGKMDQEKQTELLKKQEAADLHLAEEIKKVLEACYEEKVEAVAHEKQRQKIIARRAQVLLKRALIQQQKRAHAFAAKKHQKSLQTFRENAVDEIKAAVAKAQKVEKEKARAVIKEAEEVQKQELEAFKEIVEEMKTHQQQDVELLETIENSKHELEEEIQEIREAFQKYINITLPMLGPGQADFLLPLRKKYMKEVEDGVVESPFTSKRNISHEHV</sequence>
<proteinExistence type="predicted"/>
<evidence type="ECO:0000313" key="2">
    <source>
        <dbReference type="Proteomes" id="UP000515156"/>
    </source>
</evidence>
<dbReference type="Proteomes" id="UP000515156">
    <property type="component" value="Chromosome 3"/>
</dbReference>